<evidence type="ECO:0008006" key="3">
    <source>
        <dbReference type="Google" id="ProtNLM"/>
    </source>
</evidence>
<dbReference type="EMBL" id="CADIKH010000025">
    <property type="protein sequence ID" value="CAB3764893.1"/>
    <property type="molecule type" value="Genomic_DNA"/>
</dbReference>
<sequence>MEFLSLALLAVGFVGLGAAATVLLANMVPQNVASIAARHGRFAGLAGGNGDAVMPAPLRASVKKEAMNVVGTSS</sequence>
<gene>
    <name evidence="1" type="ORF">LMG29542_04996</name>
</gene>
<dbReference type="Proteomes" id="UP000494363">
    <property type="component" value="Unassembled WGS sequence"/>
</dbReference>
<reference evidence="1 2" key="1">
    <citation type="submission" date="2020-04" db="EMBL/GenBank/DDBJ databases">
        <authorList>
            <person name="De Canck E."/>
        </authorList>
    </citation>
    <scope>NUCLEOTIDE SEQUENCE [LARGE SCALE GENOMIC DNA]</scope>
    <source>
        <strain evidence="1 2">LMG 29542</strain>
    </source>
</reference>
<accession>A0A6J5EF12</accession>
<evidence type="ECO:0000313" key="1">
    <source>
        <dbReference type="EMBL" id="CAB3764893.1"/>
    </source>
</evidence>
<dbReference type="RefSeq" id="WP_175229135.1">
    <property type="nucleotide sequence ID" value="NZ_CADIKH010000025.1"/>
</dbReference>
<proteinExistence type="predicted"/>
<name>A0A6J5EF12_9BURK</name>
<protein>
    <recommendedName>
        <fullName evidence="3">Oxalate:formate antiporter</fullName>
    </recommendedName>
</protein>
<organism evidence="1 2">
    <name type="scientific">Paraburkholderia humisilvae</name>
    <dbReference type="NCBI Taxonomy" id="627669"/>
    <lineage>
        <taxon>Bacteria</taxon>
        <taxon>Pseudomonadati</taxon>
        <taxon>Pseudomonadota</taxon>
        <taxon>Betaproteobacteria</taxon>
        <taxon>Burkholderiales</taxon>
        <taxon>Burkholderiaceae</taxon>
        <taxon>Paraburkholderia</taxon>
    </lineage>
</organism>
<evidence type="ECO:0000313" key="2">
    <source>
        <dbReference type="Proteomes" id="UP000494363"/>
    </source>
</evidence>
<dbReference type="AlphaFoldDB" id="A0A6J5EF12"/>
<keyword evidence="2" id="KW-1185">Reference proteome</keyword>